<keyword evidence="4" id="KW-0804">Transcription</keyword>
<name>A0A4R0JEI2_9ACTN</name>
<dbReference type="InterPro" id="IPR036388">
    <property type="entry name" value="WH-like_DNA-bd_sf"/>
</dbReference>
<dbReference type="Proteomes" id="UP000293342">
    <property type="component" value="Unassembled WGS sequence"/>
</dbReference>
<evidence type="ECO:0000256" key="4">
    <source>
        <dbReference type="ARBA" id="ARBA00023163"/>
    </source>
</evidence>
<dbReference type="SUPFAM" id="SSF88659">
    <property type="entry name" value="Sigma3 and sigma4 domains of RNA polymerase sigma factors"/>
    <property type="match status" value="1"/>
</dbReference>
<comment type="caution">
    <text evidence="7">The sequence shown here is derived from an EMBL/GenBank/DDBJ whole genome shotgun (WGS) entry which is preliminary data.</text>
</comment>
<feature type="domain" description="RNA polymerase sigma factor 70 region 4 type 2" evidence="6">
    <location>
        <begin position="85"/>
        <end position="124"/>
    </location>
</feature>
<keyword evidence="8" id="KW-1185">Reference proteome</keyword>
<evidence type="ECO:0000313" key="8">
    <source>
        <dbReference type="Proteomes" id="UP000293342"/>
    </source>
</evidence>
<dbReference type="InterPro" id="IPR013324">
    <property type="entry name" value="RNA_pol_sigma_r3/r4-like"/>
</dbReference>
<sequence length="164" mass="18810">MHETVDPDFASYVDARQGRWLRTAYLVYGDPERAEDALLHAFTRLALRWTRVDDPDVFVQRLLYQPALNRWSRVKAFPDEDDPVKLALAELTPAQRTVFVLLHLEELTEFEVADMLNMSHQTVHGHGMSAFSRFRTALGGGDWRDSPRDSARDRARDIGGGDQR</sequence>
<evidence type="ECO:0000256" key="3">
    <source>
        <dbReference type="ARBA" id="ARBA00023082"/>
    </source>
</evidence>
<dbReference type="Gene3D" id="1.10.10.10">
    <property type="entry name" value="Winged helix-like DNA-binding domain superfamily/Winged helix DNA-binding domain"/>
    <property type="match status" value="1"/>
</dbReference>
<dbReference type="OrthoDB" id="3820944at2"/>
<reference evidence="7 8" key="1">
    <citation type="submission" date="2019-02" db="EMBL/GenBank/DDBJ databases">
        <title>Kribbella capetownensis sp. nov. and Kribbella speibonae sp. nov., isolated from soil.</title>
        <authorList>
            <person name="Curtis S.M."/>
            <person name="Norton I."/>
            <person name="Everest G.J."/>
            <person name="Meyers P.R."/>
        </authorList>
    </citation>
    <scope>NUCLEOTIDE SEQUENCE [LARGE SCALE GENOMIC DNA]</scope>
    <source>
        <strain evidence="7 8">YM53</strain>
    </source>
</reference>
<dbReference type="GO" id="GO:0016987">
    <property type="term" value="F:sigma factor activity"/>
    <property type="evidence" value="ECO:0007669"/>
    <property type="project" value="UniProtKB-KW"/>
</dbReference>
<feature type="region of interest" description="Disordered" evidence="5">
    <location>
        <begin position="142"/>
        <end position="164"/>
    </location>
</feature>
<protein>
    <submittedName>
        <fullName evidence="7">RNA polymerase subunit sigma-24</fullName>
    </submittedName>
</protein>
<dbReference type="GO" id="GO:0006352">
    <property type="term" value="P:DNA-templated transcription initiation"/>
    <property type="evidence" value="ECO:0007669"/>
    <property type="project" value="InterPro"/>
</dbReference>
<dbReference type="RefSeq" id="WP_131517738.1">
    <property type="nucleotide sequence ID" value="NZ_SJKD01000009.1"/>
</dbReference>
<organism evidence="7 8">
    <name type="scientific">Kribbella capetownensis</name>
    <dbReference type="NCBI Taxonomy" id="1572659"/>
    <lineage>
        <taxon>Bacteria</taxon>
        <taxon>Bacillati</taxon>
        <taxon>Actinomycetota</taxon>
        <taxon>Actinomycetes</taxon>
        <taxon>Propionibacteriales</taxon>
        <taxon>Kribbellaceae</taxon>
        <taxon>Kribbella</taxon>
    </lineage>
</organism>
<gene>
    <name evidence="7" type="ORF">E0H75_33590</name>
</gene>
<dbReference type="GO" id="GO:0003677">
    <property type="term" value="F:DNA binding"/>
    <property type="evidence" value="ECO:0007669"/>
    <property type="project" value="InterPro"/>
</dbReference>
<keyword evidence="2" id="KW-0805">Transcription regulation</keyword>
<evidence type="ECO:0000259" key="6">
    <source>
        <dbReference type="Pfam" id="PF08281"/>
    </source>
</evidence>
<dbReference type="AlphaFoldDB" id="A0A4R0JEI2"/>
<accession>A0A4R0JEI2</accession>
<proteinExistence type="inferred from homology"/>
<evidence type="ECO:0000256" key="1">
    <source>
        <dbReference type="ARBA" id="ARBA00010641"/>
    </source>
</evidence>
<evidence type="ECO:0000256" key="2">
    <source>
        <dbReference type="ARBA" id="ARBA00023015"/>
    </source>
</evidence>
<dbReference type="EMBL" id="SJKD01000009">
    <property type="protein sequence ID" value="TCC44507.1"/>
    <property type="molecule type" value="Genomic_DNA"/>
</dbReference>
<evidence type="ECO:0000256" key="5">
    <source>
        <dbReference type="SAM" id="MobiDB-lite"/>
    </source>
</evidence>
<dbReference type="InterPro" id="IPR013249">
    <property type="entry name" value="RNA_pol_sigma70_r4_t2"/>
</dbReference>
<dbReference type="Pfam" id="PF08281">
    <property type="entry name" value="Sigma70_r4_2"/>
    <property type="match status" value="1"/>
</dbReference>
<comment type="similarity">
    <text evidence="1">Belongs to the sigma-70 factor family. ECF subfamily.</text>
</comment>
<evidence type="ECO:0000313" key="7">
    <source>
        <dbReference type="EMBL" id="TCC44507.1"/>
    </source>
</evidence>
<keyword evidence="3" id="KW-0731">Sigma factor</keyword>